<dbReference type="AlphaFoldDB" id="A0A672HAI9"/>
<name>A0A672HAI9_SALFA</name>
<dbReference type="Ensembl" id="ENSSFAT00005027088.1">
    <property type="protein sequence ID" value="ENSSFAP00005026060.1"/>
    <property type="gene ID" value="ENSSFAG00005013393.1"/>
</dbReference>
<dbReference type="Gene3D" id="2.40.50.120">
    <property type="match status" value="1"/>
</dbReference>
<accession>A0A672HAI9</accession>
<evidence type="ECO:0000259" key="4">
    <source>
        <dbReference type="PROSITE" id="PS50189"/>
    </source>
</evidence>
<keyword evidence="6" id="KW-1185">Reference proteome</keyword>
<comment type="subcellular location">
    <subcellularLocation>
        <location evidence="1">Secreted</location>
    </subcellularLocation>
</comment>
<sequence length="129" mass="14814">MIVKDDCFQKALRVSEMELKEVVCAVIMAGNTDVGPMGKLRSFLSHQHCRGAVGLQKGKTYLIMGSKTFPFWYMLDEKTWVEYWPTTEECQTDEHRPSCSGLKHMVDQFQVFSLSTMSPRNCNLYFSSI</sequence>
<reference evidence="5" key="1">
    <citation type="submission" date="2025-05" db="UniProtKB">
        <authorList>
            <consortium name="Ensembl"/>
        </authorList>
    </citation>
    <scope>IDENTIFICATION</scope>
</reference>
<protein>
    <recommendedName>
        <fullName evidence="4">NTR domain-containing protein</fullName>
    </recommendedName>
</protein>
<dbReference type="Ensembl" id="ENSSFAT00005027273.1">
    <property type="protein sequence ID" value="ENSSFAP00005026241.1"/>
    <property type="gene ID" value="ENSSFAG00005013478.1"/>
</dbReference>
<dbReference type="InterPro" id="IPR001134">
    <property type="entry name" value="Netrin_domain"/>
</dbReference>
<evidence type="ECO:0000256" key="1">
    <source>
        <dbReference type="ARBA" id="ARBA00004613"/>
    </source>
</evidence>
<evidence type="ECO:0000256" key="3">
    <source>
        <dbReference type="ARBA" id="ARBA00023157"/>
    </source>
</evidence>
<keyword evidence="3" id="KW-1015">Disulfide bond</keyword>
<dbReference type="GO" id="GO:0005576">
    <property type="term" value="C:extracellular region"/>
    <property type="evidence" value="ECO:0007669"/>
    <property type="project" value="UniProtKB-SubCell"/>
</dbReference>
<dbReference type="InterPro" id="IPR008993">
    <property type="entry name" value="TIMP-like_OB-fold"/>
</dbReference>
<dbReference type="SMART" id="SM00643">
    <property type="entry name" value="C345C"/>
    <property type="match status" value="1"/>
</dbReference>
<organism evidence="5 6">
    <name type="scientific">Salarias fasciatus</name>
    <name type="common">Jewelled blenny</name>
    <name type="synonym">Blennius fasciatus</name>
    <dbReference type="NCBI Taxonomy" id="181472"/>
    <lineage>
        <taxon>Eukaryota</taxon>
        <taxon>Metazoa</taxon>
        <taxon>Chordata</taxon>
        <taxon>Craniata</taxon>
        <taxon>Vertebrata</taxon>
        <taxon>Euteleostomi</taxon>
        <taxon>Actinopterygii</taxon>
        <taxon>Neopterygii</taxon>
        <taxon>Teleostei</taxon>
        <taxon>Neoteleostei</taxon>
        <taxon>Acanthomorphata</taxon>
        <taxon>Ovalentaria</taxon>
        <taxon>Blenniimorphae</taxon>
        <taxon>Blenniiformes</taxon>
        <taxon>Blennioidei</taxon>
        <taxon>Blenniidae</taxon>
        <taxon>Salariinae</taxon>
        <taxon>Salarias</taxon>
    </lineage>
</organism>
<dbReference type="SUPFAM" id="SSF50242">
    <property type="entry name" value="TIMP-like"/>
    <property type="match status" value="1"/>
</dbReference>
<feature type="domain" description="NTR" evidence="4">
    <location>
        <begin position="1"/>
        <end position="99"/>
    </location>
</feature>
<evidence type="ECO:0000313" key="6">
    <source>
        <dbReference type="Proteomes" id="UP000472267"/>
    </source>
</evidence>
<dbReference type="Pfam" id="PF01759">
    <property type="entry name" value="NTR"/>
    <property type="match status" value="1"/>
</dbReference>
<dbReference type="Proteomes" id="UP000472267">
    <property type="component" value="Unassembled WGS sequence"/>
</dbReference>
<evidence type="ECO:0000313" key="5">
    <source>
        <dbReference type="Ensembl" id="ENSSFAP00005026060.1"/>
    </source>
</evidence>
<keyword evidence="2" id="KW-0964">Secreted</keyword>
<dbReference type="InterPro" id="IPR018933">
    <property type="entry name" value="Netrin_module_non-TIMP"/>
</dbReference>
<dbReference type="PROSITE" id="PS50189">
    <property type="entry name" value="NTR"/>
    <property type="match status" value="1"/>
</dbReference>
<evidence type="ECO:0000256" key="2">
    <source>
        <dbReference type="ARBA" id="ARBA00022525"/>
    </source>
</evidence>
<proteinExistence type="predicted"/>